<organism evidence="3">
    <name type="scientific">Brucella pinnipedialis M292/94/1</name>
    <dbReference type="NCBI Taxonomy" id="520462"/>
    <lineage>
        <taxon>Bacteria</taxon>
        <taxon>Pseudomonadati</taxon>
        <taxon>Pseudomonadota</taxon>
        <taxon>Alphaproteobacteria</taxon>
        <taxon>Hyphomicrobiales</taxon>
        <taxon>Brucellaceae</taxon>
        <taxon>Brucella/Ochrobactrum group</taxon>
        <taxon>Brucella</taxon>
    </lineage>
</organism>
<evidence type="ECO:0000256" key="2">
    <source>
        <dbReference type="SAM" id="Phobius"/>
    </source>
</evidence>
<sequence>MQPIDAEGGKMSDTVFVFVDTTQGANPPGGRRPGSPRRRGEPPLPGGSPQGLWQWMKGRMDRWICWAYTVLGTNLASITYWLSRQGLIGRRATFRLLRWTSALQARSVRRLRKASW</sequence>
<dbReference type="AlphaFoldDB" id="A0A0E1WZW7"/>
<evidence type="ECO:0000256" key="1">
    <source>
        <dbReference type="SAM" id="MobiDB-lite"/>
    </source>
</evidence>
<dbReference type="Proteomes" id="UP000004659">
    <property type="component" value="Unassembled WGS sequence"/>
</dbReference>
<dbReference type="HOGENOM" id="CLU_143333_0_0_5"/>
<protein>
    <submittedName>
        <fullName evidence="3">Uncharacterized protein</fullName>
    </submittedName>
</protein>
<dbReference type="RefSeq" id="WP_004687580.1">
    <property type="nucleotide sequence ID" value="NZ_EQ999534.1"/>
</dbReference>
<keyword evidence="2" id="KW-1133">Transmembrane helix</keyword>
<name>A0A0E1WZW7_9HYPH</name>
<feature type="transmembrane region" description="Helical" evidence="2">
    <location>
        <begin position="63"/>
        <end position="82"/>
    </location>
</feature>
<dbReference type="EMBL" id="EQ999534">
    <property type="protein sequence ID" value="EEZ29544.1"/>
    <property type="molecule type" value="Genomic_DNA"/>
</dbReference>
<evidence type="ECO:0000313" key="3">
    <source>
        <dbReference type="EMBL" id="EEZ29544.1"/>
    </source>
</evidence>
<dbReference type="GeneID" id="45126539"/>
<keyword evidence="2" id="KW-0472">Membrane</keyword>
<accession>A0A0E1WZW7</accession>
<feature type="region of interest" description="Disordered" evidence="1">
    <location>
        <begin position="21"/>
        <end position="50"/>
    </location>
</feature>
<reference evidence="3" key="1">
    <citation type="submission" date="2009-01" db="EMBL/GenBank/DDBJ databases">
        <title>The Genome Sequence of Brucella pinnipedialis M292/94/1.</title>
        <authorList>
            <consortium name="The Broad Institute Genome Sequencing Platform"/>
            <person name="Ward D."/>
            <person name="Young S.K."/>
            <person name="Kodira C.D."/>
            <person name="Zeng Q."/>
            <person name="Koehrsen M."/>
            <person name="Alvarado L."/>
            <person name="Berlin A."/>
            <person name="Borenstein D."/>
            <person name="Chen Z."/>
            <person name="Engels R."/>
            <person name="Freedman E."/>
            <person name="Gellesch M."/>
            <person name="Goldberg J."/>
            <person name="Griggs A."/>
            <person name="Gujja S."/>
            <person name="Heiman D."/>
            <person name="Hepburn T."/>
            <person name="Howarth C."/>
            <person name="Jen D."/>
            <person name="Larson L."/>
            <person name="Lewis B."/>
            <person name="Mehta T."/>
            <person name="Park D."/>
            <person name="Pearson M."/>
            <person name="Roberts A."/>
            <person name="Saif S."/>
            <person name="Shea T."/>
            <person name="Shenoy N."/>
            <person name="Sisk P."/>
            <person name="Stolte C."/>
            <person name="Sykes S."/>
            <person name="Walk T."/>
            <person name="White J."/>
            <person name="Yandava C."/>
            <person name="Whatmore A.M."/>
            <person name="Perrett L.L."/>
            <person name="O'Callaghan D."/>
            <person name="Nusbaum C."/>
            <person name="Galagan J."/>
            <person name="Birren B."/>
        </authorList>
    </citation>
    <scope>NUCLEOTIDE SEQUENCE [LARGE SCALE GENOMIC DNA]</scope>
    <source>
        <strain evidence="3">M292/94/1</strain>
    </source>
</reference>
<proteinExistence type="predicted"/>
<gene>
    <name evidence="3" type="ORF">BALG_02897</name>
</gene>
<keyword evidence="2" id="KW-0812">Transmembrane</keyword>